<comment type="caution">
    <text evidence="2">The sequence shown here is derived from an EMBL/GenBank/DDBJ whole genome shotgun (WGS) entry which is preliminary data.</text>
</comment>
<feature type="transmembrane region" description="Helical" evidence="1">
    <location>
        <begin position="43"/>
        <end position="64"/>
    </location>
</feature>
<dbReference type="EMBL" id="AOSV01000007">
    <property type="protein sequence ID" value="EMG38218.1"/>
    <property type="molecule type" value="Genomic_DNA"/>
</dbReference>
<dbReference type="Pfam" id="PF07556">
    <property type="entry name" value="DUF1538"/>
    <property type="match status" value="1"/>
</dbReference>
<keyword evidence="1" id="KW-0812">Transmembrane</keyword>
<organism evidence="2 3">
    <name type="scientific">Desulfocurvibacter africanus PCS</name>
    <dbReference type="NCBI Taxonomy" id="1262666"/>
    <lineage>
        <taxon>Bacteria</taxon>
        <taxon>Pseudomonadati</taxon>
        <taxon>Thermodesulfobacteriota</taxon>
        <taxon>Desulfovibrionia</taxon>
        <taxon>Desulfovibrionales</taxon>
        <taxon>Desulfovibrionaceae</taxon>
        <taxon>Desulfocurvibacter</taxon>
    </lineage>
</organism>
<feature type="transmembrane region" description="Helical" evidence="1">
    <location>
        <begin position="151"/>
        <end position="169"/>
    </location>
</feature>
<feature type="transmembrane region" description="Helical" evidence="1">
    <location>
        <begin position="13"/>
        <end position="31"/>
    </location>
</feature>
<evidence type="ECO:0000313" key="2">
    <source>
        <dbReference type="EMBL" id="EMG38218.1"/>
    </source>
</evidence>
<proteinExistence type="predicted"/>
<dbReference type="Proteomes" id="UP000011922">
    <property type="component" value="Unassembled WGS sequence"/>
</dbReference>
<dbReference type="RefSeq" id="WP_005984718.1">
    <property type="nucleotide sequence ID" value="NZ_AOSV01000007.1"/>
</dbReference>
<protein>
    <recommendedName>
        <fullName evidence="4">DUF1538 domain-containing protein</fullName>
    </recommendedName>
</protein>
<feature type="transmembrane region" description="Helical" evidence="1">
    <location>
        <begin position="84"/>
        <end position="106"/>
    </location>
</feature>
<feature type="transmembrane region" description="Helical" evidence="1">
    <location>
        <begin position="214"/>
        <end position="238"/>
    </location>
</feature>
<dbReference type="AlphaFoldDB" id="M5Q3C7"/>
<feature type="transmembrane region" description="Helical" evidence="1">
    <location>
        <begin position="126"/>
        <end position="145"/>
    </location>
</feature>
<dbReference type="InterPro" id="IPR011435">
    <property type="entry name" value="UmpAB"/>
</dbReference>
<feature type="transmembrane region" description="Helical" evidence="1">
    <location>
        <begin position="181"/>
        <end position="202"/>
    </location>
</feature>
<evidence type="ECO:0008006" key="4">
    <source>
        <dbReference type="Google" id="ProtNLM"/>
    </source>
</evidence>
<dbReference type="OrthoDB" id="1436654at2"/>
<evidence type="ECO:0000313" key="3">
    <source>
        <dbReference type="Proteomes" id="UP000011922"/>
    </source>
</evidence>
<keyword evidence="1" id="KW-0472">Membrane</keyword>
<sequence length="242" mass="25999">MSLLLEFLDMREIAWEVLQALGPILVFFLVLQALRLRLPREYLLGIVKGVALTFVGLVFFLQGVQVGFIPAGEALGRSLGRIGSLWLLLPVGFLLGFAATVAEPAVRVLSYEVEKASLGRIKGRTIVVTLSLGVATLVALAMLRVTQGTHILYFLIPGYLAAIVLMRFVSPAFVAIAFDSGAVATGPMTATFVMSLMLGIAAQMEGRDPIRDGFGLIAMVTMAPIIAIMCLGCIQAFIGRER</sequence>
<name>M5Q3C7_DESAF</name>
<keyword evidence="1" id="KW-1133">Transmembrane helix</keyword>
<dbReference type="PATRIC" id="fig|1262666.3.peg.1059"/>
<reference evidence="2 3" key="1">
    <citation type="journal article" date="2013" name="Genome Announc.">
        <title>Draft Genome Sequence for Desulfovibrio africanus Strain PCS.</title>
        <authorList>
            <person name="Brown S.D."/>
            <person name="Utturkar S.M."/>
            <person name="Arkin A.P."/>
            <person name="Deutschbauer A.M."/>
            <person name="Elias D.A."/>
            <person name="Hazen T.C."/>
            <person name="Chakraborty R."/>
        </authorList>
    </citation>
    <scope>NUCLEOTIDE SEQUENCE [LARGE SCALE GENOMIC DNA]</scope>
    <source>
        <strain evidence="2 3">PCS</strain>
    </source>
</reference>
<accession>M5Q3C7</accession>
<evidence type="ECO:0000256" key="1">
    <source>
        <dbReference type="SAM" id="Phobius"/>
    </source>
</evidence>
<gene>
    <name evidence="2" type="ORF">PCS_01044</name>
</gene>